<evidence type="ECO:0000313" key="8">
    <source>
        <dbReference type="Proteomes" id="UP000663852"/>
    </source>
</evidence>
<evidence type="ECO:0000256" key="3">
    <source>
        <dbReference type="ARBA" id="ARBA00022833"/>
    </source>
</evidence>
<feature type="domain" description="B box-type" evidence="6">
    <location>
        <begin position="137"/>
        <end position="175"/>
    </location>
</feature>
<evidence type="ECO:0000256" key="4">
    <source>
        <dbReference type="PROSITE-ProRule" id="PRU00024"/>
    </source>
</evidence>
<dbReference type="EMBL" id="CAJNOJ010000073">
    <property type="protein sequence ID" value="CAF1036669.1"/>
    <property type="molecule type" value="Genomic_DNA"/>
</dbReference>
<dbReference type="SUPFAM" id="SSF57845">
    <property type="entry name" value="B-box zinc-binding domain"/>
    <property type="match status" value="1"/>
</dbReference>
<dbReference type="PANTHER" id="PTHR24114">
    <property type="entry name" value="LEUCINE RICH REPEAT FAMILY PROTEIN"/>
    <property type="match status" value="1"/>
</dbReference>
<dbReference type="Gene3D" id="3.30.40.10">
    <property type="entry name" value="Zinc/RING finger domain, C3HC4 (zinc finger)"/>
    <property type="match status" value="1"/>
</dbReference>
<dbReference type="PANTHER" id="PTHR24114:SF2">
    <property type="entry name" value="F-BOX DOMAIN-CONTAINING PROTEIN-RELATED"/>
    <property type="match status" value="1"/>
</dbReference>
<evidence type="ECO:0000259" key="6">
    <source>
        <dbReference type="PROSITE" id="PS50119"/>
    </source>
</evidence>
<dbReference type="Gene3D" id="3.80.10.10">
    <property type="entry name" value="Ribonuclease Inhibitor"/>
    <property type="match status" value="5"/>
</dbReference>
<dbReference type="PROSITE" id="PS50089">
    <property type="entry name" value="ZF_RING_2"/>
    <property type="match status" value="1"/>
</dbReference>
<dbReference type="Pfam" id="PF13516">
    <property type="entry name" value="LRR_6"/>
    <property type="match status" value="4"/>
</dbReference>
<dbReference type="CDD" id="cd19757">
    <property type="entry name" value="Bbox1"/>
    <property type="match status" value="1"/>
</dbReference>
<evidence type="ECO:0000313" key="7">
    <source>
        <dbReference type="EMBL" id="CAF1036669.1"/>
    </source>
</evidence>
<name>A0A814JAE2_ADIRI</name>
<evidence type="ECO:0000259" key="5">
    <source>
        <dbReference type="PROSITE" id="PS50089"/>
    </source>
</evidence>
<dbReference type="SMART" id="SM00336">
    <property type="entry name" value="BBOX"/>
    <property type="match status" value="1"/>
</dbReference>
<dbReference type="SMART" id="SM00184">
    <property type="entry name" value="RING"/>
    <property type="match status" value="1"/>
</dbReference>
<dbReference type="AlphaFoldDB" id="A0A814JAE2"/>
<dbReference type="PROSITE" id="PS50119">
    <property type="entry name" value="ZF_BBOX"/>
    <property type="match status" value="2"/>
</dbReference>
<feature type="domain" description="RING-type" evidence="5">
    <location>
        <begin position="15"/>
        <end position="54"/>
    </location>
</feature>
<dbReference type="Pfam" id="PF13445">
    <property type="entry name" value="zf-RING_UBOX"/>
    <property type="match status" value="1"/>
</dbReference>
<accession>A0A814JAE2</accession>
<dbReference type="Gene3D" id="3.30.160.60">
    <property type="entry name" value="Classic Zinc Finger"/>
    <property type="match status" value="1"/>
</dbReference>
<dbReference type="GO" id="GO:0008270">
    <property type="term" value="F:zinc ion binding"/>
    <property type="evidence" value="ECO:0007669"/>
    <property type="project" value="UniProtKB-KW"/>
</dbReference>
<comment type="caution">
    <text evidence="7">The sequence shown here is derived from an EMBL/GenBank/DDBJ whole genome shotgun (WGS) entry which is preliminary data.</text>
</comment>
<keyword evidence="1" id="KW-0479">Metal-binding</keyword>
<dbReference type="InterPro" id="IPR001841">
    <property type="entry name" value="Znf_RING"/>
</dbReference>
<proteinExistence type="predicted"/>
<dbReference type="SUPFAM" id="SSF57850">
    <property type="entry name" value="RING/U-box"/>
    <property type="match status" value="1"/>
</dbReference>
<dbReference type="InterPro" id="IPR000315">
    <property type="entry name" value="Znf_B-box"/>
</dbReference>
<dbReference type="PROSITE" id="PS00518">
    <property type="entry name" value="ZF_RING_1"/>
    <property type="match status" value="1"/>
</dbReference>
<organism evidence="7 8">
    <name type="scientific">Adineta ricciae</name>
    <name type="common">Rotifer</name>
    <dbReference type="NCBI Taxonomy" id="249248"/>
    <lineage>
        <taxon>Eukaryota</taxon>
        <taxon>Metazoa</taxon>
        <taxon>Spiralia</taxon>
        <taxon>Gnathifera</taxon>
        <taxon>Rotifera</taxon>
        <taxon>Eurotatoria</taxon>
        <taxon>Bdelloidea</taxon>
        <taxon>Adinetida</taxon>
        <taxon>Adinetidae</taxon>
        <taxon>Adineta</taxon>
    </lineage>
</organism>
<keyword evidence="3" id="KW-0862">Zinc</keyword>
<dbReference type="InterPro" id="IPR032675">
    <property type="entry name" value="LRR_dom_sf"/>
</dbReference>
<dbReference type="SMART" id="SM00368">
    <property type="entry name" value="LRR_RI"/>
    <property type="match status" value="15"/>
</dbReference>
<dbReference type="InterPro" id="IPR052394">
    <property type="entry name" value="LRR-containing"/>
</dbReference>
<dbReference type="InterPro" id="IPR027370">
    <property type="entry name" value="Znf-RING_euk"/>
</dbReference>
<gene>
    <name evidence="7" type="ORF">EDS130_LOCUS16699</name>
</gene>
<dbReference type="Pfam" id="PF00643">
    <property type="entry name" value="zf-B_box"/>
    <property type="match status" value="1"/>
</dbReference>
<dbReference type="Proteomes" id="UP000663852">
    <property type="component" value="Unassembled WGS sequence"/>
</dbReference>
<dbReference type="OrthoDB" id="264520at2759"/>
<dbReference type="InterPro" id="IPR017907">
    <property type="entry name" value="Znf_RING_CS"/>
</dbReference>
<dbReference type="InterPro" id="IPR001611">
    <property type="entry name" value="Leu-rich_rpt"/>
</dbReference>
<evidence type="ECO:0000256" key="2">
    <source>
        <dbReference type="ARBA" id="ARBA00022771"/>
    </source>
</evidence>
<keyword evidence="2 4" id="KW-0863">Zinc-finger</keyword>
<sequence>MASSNTDSIEDVITCIICFKYFDDPRLLPCSHTYCLSCIKRVAATTKGDFECPMRDGVKIESKQIDSLPLNRIARDIIELRPQHQCSNCMVATATEWCNDCKNRYCSDCSKIVHSLPAFKSHHITQGSMGSSMIFSCDKHPDEKLKYWCKSADCETVTCRDCLLFEHKDHDYVPIDTVAHDAKATIASDLQVIQCDLSEKLMLPSALIAEIDYLTQSNLTKFSEGIELLRQIIDEHEKAGIQQIEENGSKDKKKIEEYEKHLQNEQQKFHVQHALFQTLDCTGNNTKLLQLKRKFSEYTRKTIQDLSALHPPIITDLRLEGFDQLETLKNGIQEYGRCVEIPPSTNTRLKNSIFLNSKRAKLSVHHQTFIGQDMKYVIDALRYNLTVSTLRFYECEIDEAALGYIAETLRYNKMLTTLTLIANEIDADKIKVLTAVLQENKTLANLELFENDIGDGGMQHLANALKQNTTLLKLSLHDNELHADGAKCIADMLRENKTLTTLNISENEIGNAGAQYLATMLQENKSLLTLCLNDNGITAEGITHLSDALSHNNTLKTLYLVGNTFDDESANHLATALRTNKTLSTLFLINSGFGDDAAQYLSEALRNNQTLTTLVLVNEISDNGMKHLADSLQENKTLTTLGLLPGEVKIDAAKYLANVLQHNKTLTTFVLYGMGLGDEGTKCISDALRLNNTLSTLCLISHRLGDDGLKHLADTLRENKTLTALALCGCDIRHDVAQHFSDALKQNQTLSALALVQNRIDEDDAKYLAEILQNNQTLSLLAIYKNRIRDDGIKCITDALQKNKTLTTLSLYDVRIKEDGIYHLNTMLQHNNTLRKLDLNNDSVSPDVRNDLHATIRKRKTPITVYWSLNKFHNDDSSDDEDCAETVTYPHFVQENLICNLAEHFTEILPEMQMLPAFTEFLNNLNDYLLMQMASGEGGRCKARNPIRFS</sequence>
<reference evidence="7" key="1">
    <citation type="submission" date="2021-02" db="EMBL/GenBank/DDBJ databases">
        <authorList>
            <person name="Nowell W R."/>
        </authorList>
    </citation>
    <scope>NUCLEOTIDE SEQUENCE</scope>
</reference>
<dbReference type="SUPFAM" id="SSF52047">
    <property type="entry name" value="RNI-like"/>
    <property type="match status" value="2"/>
</dbReference>
<evidence type="ECO:0000256" key="1">
    <source>
        <dbReference type="ARBA" id="ARBA00022723"/>
    </source>
</evidence>
<feature type="domain" description="B box-type" evidence="6">
    <location>
        <begin position="81"/>
        <end position="127"/>
    </location>
</feature>
<dbReference type="InterPro" id="IPR013083">
    <property type="entry name" value="Znf_RING/FYVE/PHD"/>
</dbReference>
<protein>
    <submittedName>
        <fullName evidence="7">Uncharacterized protein</fullName>
    </submittedName>
</protein>